<reference evidence="10" key="1">
    <citation type="submission" date="2025-08" db="UniProtKB">
        <authorList>
            <consortium name="Ensembl"/>
        </authorList>
    </citation>
    <scope>IDENTIFICATION</scope>
</reference>
<dbReference type="InterPro" id="IPR001285">
    <property type="entry name" value="Synaptophysin/porin"/>
</dbReference>
<feature type="domain" description="MARVEL" evidence="9">
    <location>
        <begin position="42"/>
        <end position="246"/>
    </location>
</feature>
<feature type="transmembrane region" description="Helical" evidence="8">
    <location>
        <begin position="129"/>
        <end position="152"/>
    </location>
</feature>
<evidence type="ECO:0000313" key="11">
    <source>
        <dbReference type="Proteomes" id="UP000694426"/>
    </source>
</evidence>
<dbReference type="Ensembl" id="ENSABRT00000020665.1">
    <property type="protein sequence ID" value="ENSABRP00000014470.1"/>
    <property type="gene ID" value="ENSABRG00000012775.1"/>
</dbReference>
<evidence type="ECO:0000256" key="6">
    <source>
        <dbReference type="ARBA" id="ARBA00023180"/>
    </source>
</evidence>
<dbReference type="PANTHER" id="PTHR10306">
    <property type="entry name" value="SYNAPTOPHYSIN"/>
    <property type="match status" value="1"/>
</dbReference>
<evidence type="ECO:0000256" key="4">
    <source>
        <dbReference type="ARBA" id="ARBA00022989"/>
    </source>
</evidence>
<keyword evidence="5 7" id="KW-0472">Membrane</keyword>
<comment type="subcellular location">
    <subcellularLocation>
        <location evidence="1">Membrane</location>
        <topology evidence="1">Multi-pass membrane protein</topology>
    </subcellularLocation>
</comment>
<dbReference type="PRINTS" id="PR00220">
    <property type="entry name" value="SYNAPTOPHYSN"/>
</dbReference>
<dbReference type="Pfam" id="PF01284">
    <property type="entry name" value="MARVEL"/>
    <property type="match status" value="1"/>
</dbReference>
<dbReference type="PROSITE" id="PS51225">
    <property type="entry name" value="MARVEL"/>
    <property type="match status" value="1"/>
</dbReference>
<feature type="transmembrane region" description="Helical" evidence="8">
    <location>
        <begin position="164"/>
        <end position="185"/>
    </location>
</feature>
<keyword evidence="11" id="KW-1185">Reference proteome</keyword>
<evidence type="ECO:0000313" key="10">
    <source>
        <dbReference type="Ensembl" id="ENSABRP00000014470.1"/>
    </source>
</evidence>
<organism evidence="10 11">
    <name type="scientific">Anser brachyrhynchus</name>
    <name type="common">Pink-footed goose</name>
    <dbReference type="NCBI Taxonomy" id="132585"/>
    <lineage>
        <taxon>Eukaryota</taxon>
        <taxon>Metazoa</taxon>
        <taxon>Chordata</taxon>
        <taxon>Craniata</taxon>
        <taxon>Vertebrata</taxon>
        <taxon>Euteleostomi</taxon>
        <taxon>Archelosauria</taxon>
        <taxon>Archosauria</taxon>
        <taxon>Dinosauria</taxon>
        <taxon>Saurischia</taxon>
        <taxon>Theropoda</taxon>
        <taxon>Coelurosauria</taxon>
        <taxon>Aves</taxon>
        <taxon>Neognathae</taxon>
        <taxon>Galloanserae</taxon>
        <taxon>Anseriformes</taxon>
        <taxon>Anatidae</taxon>
        <taxon>Anserinae</taxon>
        <taxon>Anser</taxon>
    </lineage>
</organism>
<dbReference type="InterPro" id="IPR008253">
    <property type="entry name" value="Marvel"/>
</dbReference>
<evidence type="ECO:0000256" key="8">
    <source>
        <dbReference type="SAM" id="Phobius"/>
    </source>
</evidence>
<evidence type="ECO:0000256" key="2">
    <source>
        <dbReference type="ARBA" id="ARBA00006476"/>
    </source>
</evidence>
<dbReference type="PANTHER" id="PTHR10306:SF9">
    <property type="entry name" value="SYNAPTOPHYSIN-LIKE PROTEIN 1"/>
    <property type="match status" value="1"/>
</dbReference>
<dbReference type="GeneTree" id="ENSGT01030000234637"/>
<evidence type="ECO:0000256" key="5">
    <source>
        <dbReference type="ARBA" id="ARBA00023136"/>
    </source>
</evidence>
<protein>
    <recommendedName>
        <fullName evidence="9">MARVEL domain-containing protein</fullName>
    </recommendedName>
</protein>
<evidence type="ECO:0000256" key="7">
    <source>
        <dbReference type="PROSITE-ProRule" id="PRU00581"/>
    </source>
</evidence>
<keyword evidence="3 7" id="KW-0812">Transmembrane</keyword>
<accession>A0A8B9C582</accession>
<keyword evidence="4 8" id="KW-1133">Transmembrane helix</keyword>
<sequence>MEGSLWEGLGALGGGYWEYWGGAGRKLGTFLGGCGGYWDRLGRSGSAVGGTGGGGFFSIFAFATCGGYSGKVSYWVSCNGKPNVTVTVPFGYPFRLNQAVFSPPTAELCNKTEPGEVHLVGDFSSSAQFFVTVAVFAFLYSMAALAVYLGYFHLYRGAGGKLPLADFLATVAFSFLWLVSTSAWAKALTDVKISTGAPLPNCNGPHVACYHAGVSPMGSLNVSVVGLLWAYCEFTAGSLHSYSGLTAGSLWAYYRFTPESLWAYSVFSAGLLWAHCSFTAGSL</sequence>
<name>A0A8B9C582_9AVES</name>
<dbReference type="GO" id="GO:0030672">
    <property type="term" value="C:synaptic vesicle membrane"/>
    <property type="evidence" value="ECO:0007669"/>
    <property type="project" value="TreeGrafter"/>
</dbReference>
<evidence type="ECO:0000256" key="3">
    <source>
        <dbReference type="ARBA" id="ARBA00022692"/>
    </source>
</evidence>
<evidence type="ECO:0000259" key="9">
    <source>
        <dbReference type="PROSITE" id="PS51225"/>
    </source>
</evidence>
<evidence type="ECO:0000256" key="1">
    <source>
        <dbReference type="ARBA" id="ARBA00004141"/>
    </source>
</evidence>
<reference evidence="10" key="2">
    <citation type="submission" date="2025-09" db="UniProtKB">
        <authorList>
            <consortium name="Ensembl"/>
        </authorList>
    </citation>
    <scope>IDENTIFICATION</scope>
</reference>
<dbReference type="Proteomes" id="UP000694426">
    <property type="component" value="Unplaced"/>
</dbReference>
<proteinExistence type="inferred from homology"/>
<comment type="similarity">
    <text evidence="2">Belongs to the synaptophysin/synaptobrevin family.</text>
</comment>
<keyword evidence="6" id="KW-0325">Glycoprotein</keyword>
<dbReference type="AlphaFoldDB" id="A0A8B9C582"/>